<keyword evidence="7" id="KW-1185">Reference proteome</keyword>
<dbReference type="InterPro" id="IPR041354">
    <property type="entry name" value="4PPT_N"/>
</dbReference>
<comment type="cofactor">
    <cofactor evidence="3">
        <name>Mg(2+)</name>
        <dbReference type="ChEBI" id="CHEBI:18420"/>
    </cofactor>
</comment>
<keyword evidence="3" id="KW-0460">Magnesium</keyword>
<evidence type="ECO:0000313" key="6">
    <source>
        <dbReference type="EMBL" id="MQS14909.1"/>
    </source>
</evidence>
<feature type="binding site" evidence="3">
    <location>
        <position position="105"/>
    </location>
    <ligand>
        <name>Mg(2+)</name>
        <dbReference type="ChEBI" id="CHEBI:18420"/>
    </ligand>
</feature>
<accession>A0A6N7KWC2</accession>
<protein>
    <submittedName>
        <fullName evidence="6">4'-phosphopantetheinyl transferase superfamily protein</fullName>
    </submittedName>
</protein>
<dbReference type="InterPro" id="IPR008278">
    <property type="entry name" value="4-PPantetheinyl_Trfase_dom"/>
</dbReference>
<feature type="binding site" evidence="3">
    <location>
        <position position="106"/>
    </location>
    <ligand>
        <name>Mg(2+)</name>
        <dbReference type="ChEBI" id="CHEBI:18420"/>
    </ligand>
</feature>
<feature type="binding site" evidence="2">
    <location>
        <position position="154"/>
    </location>
    <ligand>
        <name>CoA</name>
        <dbReference type="ChEBI" id="CHEBI:57287"/>
    </ligand>
</feature>
<feature type="binding site" evidence="2">
    <location>
        <begin position="83"/>
        <end position="84"/>
    </location>
    <ligand>
        <name>CoA</name>
        <dbReference type="ChEBI" id="CHEBI:57287"/>
    </ligand>
</feature>
<dbReference type="InterPro" id="IPR037143">
    <property type="entry name" value="4-PPantetheinyl_Trfase_dom_sf"/>
</dbReference>
<dbReference type="Pfam" id="PF01648">
    <property type="entry name" value="ACPS"/>
    <property type="match status" value="1"/>
</dbReference>
<feature type="binding site" evidence="2">
    <location>
        <position position="105"/>
    </location>
    <ligand>
        <name>CoA</name>
        <dbReference type="ChEBI" id="CHEBI:57287"/>
    </ligand>
</feature>
<gene>
    <name evidence="6" type="ORF">F7Q99_22255</name>
</gene>
<dbReference type="GO" id="GO:0009366">
    <property type="term" value="C:enterobactin synthetase complex"/>
    <property type="evidence" value="ECO:0007669"/>
    <property type="project" value="InterPro"/>
</dbReference>
<feature type="domain" description="4'-phosphopantetheinyl transferase" evidence="4">
    <location>
        <begin position="101"/>
        <end position="182"/>
    </location>
</feature>
<feature type="binding site" evidence="2">
    <location>
        <position position="164"/>
    </location>
    <ligand>
        <name>CoA</name>
        <dbReference type="ChEBI" id="CHEBI:57287"/>
    </ligand>
</feature>
<evidence type="ECO:0000256" key="2">
    <source>
        <dbReference type="PIRSR" id="PIRSR603542-1"/>
    </source>
</evidence>
<reference evidence="6 7" key="1">
    <citation type="submission" date="2019-09" db="EMBL/GenBank/DDBJ databases">
        <title>Genome Sequences of Streptomyces kaniharaensis ATCC 21070.</title>
        <authorList>
            <person name="Zhu W."/>
            <person name="De Crecy-Lagard V."/>
            <person name="Richards N.G."/>
        </authorList>
    </citation>
    <scope>NUCLEOTIDE SEQUENCE [LARGE SCALE GENOMIC DNA]</scope>
    <source>
        <strain evidence="6 7">SF-557</strain>
    </source>
</reference>
<dbReference type="Proteomes" id="UP000450000">
    <property type="component" value="Unassembled WGS sequence"/>
</dbReference>
<organism evidence="6 7">
    <name type="scientific">Streptomyces kaniharaensis</name>
    <dbReference type="NCBI Taxonomy" id="212423"/>
    <lineage>
        <taxon>Bacteria</taxon>
        <taxon>Bacillati</taxon>
        <taxon>Actinomycetota</taxon>
        <taxon>Actinomycetes</taxon>
        <taxon>Kitasatosporales</taxon>
        <taxon>Streptomycetaceae</taxon>
        <taxon>Streptomyces</taxon>
    </lineage>
</organism>
<keyword evidence="3" id="KW-0479">Metal-binding</keyword>
<evidence type="ECO:0000256" key="1">
    <source>
        <dbReference type="ARBA" id="ARBA00022679"/>
    </source>
</evidence>
<feature type="binding site" evidence="2">
    <location>
        <position position="47"/>
    </location>
    <ligand>
        <name>CoA</name>
        <dbReference type="ChEBI" id="CHEBI:57287"/>
    </ligand>
</feature>
<dbReference type="OrthoDB" id="8210607at2"/>
<dbReference type="GO" id="GO:0008897">
    <property type="term" value="F:holo-[acyl-carrier-protein] synthase activity"/>
    <property type="evidence" value="ECO:0007669"/>
    <property type="project" value="InterPro"/>
</dbReference>
<dbReference type="PANTHER" id="PTHR38096:SF1">
    <property type="entry name" value="ENTEROBACTIN SYNTHASE COMPONENT D"/>
    <property type="match status" value="1"/>
</dbReference>
<dbReference type="GO" id="GO:0005886">
    <property type="term" value="C:plasma membrane"/>
    <property type="evidence" value="ECO:0007669"/>
    <property type="project" value="TreeGrafter"/>
</dbReference>
<dbReference type="InterPro" id="IPR003542">
    <property type="entry name" value="Enbac_synth_compD-like"/>
</dbReference>
<feature type="domain" description="4'-phosphopantetheinyl transferase N-terminal" evidence="5">
    <location>
        <begin position="27"/>
        <end position="94"/>
    </location>
</feature>
<dbReference type="GO" id="GO:0000287">
    <property type="term" value="F:magnesium ion binding"/>
    <property type="evidence" value="ECO:0007669"/>
    <property type="project" value="InterPro"/>
</dbReference>
<proteinExistence type="predicted"/>
<evidence type="ECO:0000313" key="7">
    <source>
        <dbReference type="Proteomes" id="UP000450000"/>
    </source>
</evidence>
<feature type="binding site" evidence="2">
    <location>
        <position position="39"/>
    </location>
    <ligand>
        <name>CoA</name>
        <dbReference type="ChEBI" id="CHEBI:57287"/>
    </ligand>
</feature>
<evidence type="ECO:0000259" key="5">
    <source>
        <dbReference type="Pfam" id="PF17837"/>
    </source>
</evidence>
<keyword evidence="1 6" id="KW-0808">Transferase</keyword>
<dbReference type="PRINTS" id="PR01399">
    <property type="entry name" value="ENTSNTHTASED"/>
</dbReference>
<evidence type="ECO:0000256" key="3">
    <source>
        <dbReference type="PIRSR" id="PIRSR603542-2"/>
    </source>
</evidence>
<dbReference type="GO" id="GO:0009239">
    <property type="term" value="P:enterobactin biosynthetic process"/>
    <property type="evidence" value="ECO:0007669"/>
    <property type="project" value="InterPro"/>
</dbReference>
<name>A0A6N7KWC2_9ACTN</name>
<dbReference type="Pfam" id="PF17837">
    <property type="entry name" value="4PPT_N"/>
    <property type="match status" value="1"/>
</dbReference>
<feature type="binding site" evidence="3">
    <location>
        <position position="107"/>
    </location>
    <ligand>
        <name>Mg(2+)</name>
        <dbReference type="ChEBI" id="CHEBI:18420"/>
    </ligand>
</feature>
<evidence type="ECO:0000259" key="4">
    <source>
        <dbReference type="Pfam" id="PF01648"/>
    </source>
</evidence>
<dbReference type="PANTHER" id="PTHR38096">
    <property type="entry name" value="ENTEROBACTIN SYNTHASE COMPONENT D"/>
    <property type="match status" value="1"/>
</dbReference>
<feature type="binding site" evidence="2">
    <location>
        <position position="150"/>
    </location>
    <ligand>
        <name>CoA</name>
        <dbReference type="ChEBI" id="CHEBI:57287"/>
    </ligand>
</feature>
<comment type="caution">
    <text evidence="6">The sequence shown here is derived from an EMBL/GenBank/DDBJ whole genome shotgun (WGS) entry which is preliminary data.</text>
</comment>
<dbReference type="EMBL" id="WBOF01000001">
    <property type="protein sequence ID" value="MQS14909.1"/>
    <property type="molecule type" value="Genomic_DNA"/>
</dbReference>
<sequence length="232" mass="25798">MLSTMLPSCVSAEESRQDLVEIELFPEEEAHVSNAVSQRRAEFTTVRWCARRAMGRLGLGPVPIVPNRRGAPGWDERLVGSMTHCRGYRAAAVALKSRVHSIGIDAERNDALPPGLLESIALPSEQAWVRDLLRTETSVAWDRLLFSMKEAVFKTWYPLTGRELDFEEARITVDPEEGTFRARLLVDPGTELCPQVLSGRWHADEEILLSSIALTVPAPVRHSAPHAVLVRG</sequence>
<dbReference type="SUPFAM" id="SSF56214">
    <property type="entry name" value="4'-phosphopantetheinyl transferase"/>
    <property type="match status" value="1"/>
</dbReference>
<dbReference type="AlphaFoldDB" id="A0A6N7KWC2"/>